<dbReference type="InterPro" id="IPR032710">
    <property type="entry name" value="NTF2-like_dom_sf"/>
</dbReference>
<protein>
    <recommendedName>
        <fullName evidence="4">Nuclear transport factor 2 family protein</fullName>
    </recommendedName>
</protein>
<proteinExistence type="predicted"/>
<feature type="signal peptide" evidence="1">
    <location>
        <begin position="1"/>
        <end position="23"/>
    </location>
</feature>
<sequence length="182" mass="21439">MKHGCFFLLAYFCLLSLYGQNVSQTPPPPAIDSTIVFTIDSTIKELYNSISGEKDVPRNWKQFKFLFRKDAKLIPSGKDKNGKWKTLYMSPDDYIKSSKDWLVSNGFIEREIKRKVERFGNIAQVFSSYECYHNNEEERPFMRGVNSIQLLNDGQRWWIINLFWTHETSETPIPDKYLRATF</sequence>
<dbReference type="EMBL" id="VDCS01000011">
    <property type="protein sequence ID" value="TNJ43054.1"/>
    <property type="molecule type" value="Genomic_DNA"/>
</dbReference>
<organism evidence="2 3">
    <name type="scientific">Allotamlana fucoidanivorans</name>
    <dbReference type="NCBI Taxonomy" id="2583814"/>
    <lineage>
        <taxon>Bacteria</taxon>
        <taxon>Pseudomonadati</taxon>
        <taxon>Bacteroidota</taxon>
        <taxon>Flavobacteriia</taxon>
        <taxon>Flavobacteriales</taxon>
        <taxon>Flavobacteriaceae</taxon>
        <taxon>Allotamlana</taxon>
    </lineage>
</organism>
<gene>
    <name evidence="2" type="ORF">FGF67_11870</name>
</gene>
<evidence type="ECO:0000256" key="1">
    <source>
        <dbReference type="SAM" id="SignalP"/>
    </source>
</evidence>
<dbReference type="SUPFAM" id="SSF54427">
    <property type="entry name" value="NTF2-like"/>
    <property type="match status" value="1"/>
</dbReference>
<dbReference type="Proteomes" id="UP000308713">
    <property type="component" value="Unassembled WGS sequence"/>
</dbReference>
<dbReference type="AlphaFoldDB" id="A0A5C4SIZ3"/>
<reference evidence="2 3" key="1">
    <citation type="submission" date="2019-05" db="EMBL/GenBank/DDBJ databases">
        <title>Tamlana fucoidanivorans sp. nov., isolated from the surface of algae collected from Fujian province in China.</title>
        <authorList>
            <person name="Li J."/>
        </authorList>
    </citation>
    <scope>NUCLEOTIDE SEQUENCE [LARGE SCALE GENOMIC DNA]</scope>
    <source>
        <strain evidence="2 3">CW2-9</strain>
    </source>
</reference>
<evidence type="ECO:0000313" key="2">
    <source>
        <dbReference type="EMBL" id="TNJ43054.1"/>
    </source>
</evidence>
<dbReference type="RefSeq" id="WP_139697971.1">
    <property type="nucleotide sequence ID" value="NZ_CP074074.1"/>
</dbReference>
<name>A0A5C4SIZ3_9FLAO</name>
<comment type="caution">
    <text evidence="2">The sequence shown here is derived from an EMBL/GenBank/DDBJ whole genome shotgun (WGS) entry which is preliminary data.</text>
</comment>
<dbReference type="OrthoDB" id="8754772at2"/>
<accession>A0A5C4SIZ3</accession>
<evidence type="ECO:0008006" key="4">
    <source>
        <dbReference type="Google" id="ProtNLM"/>
    </source>
</evidence>
<keyword evidence="3" id="KW-1185">Reference proteome</keyword>
<feature type="chain" id="PRO_5022883123" description="Nuclear transport factor 2 family protein" evidence="1">
    <location>
        <begin position="24"/>
        <end position="182"/>
    </location>
</feature>
<dbReference type="Gene3D" id="3.10.450.50">
    <property type="match status" value="1"/>
</dbReference>
<keyword evidence="1" id="KW-0732">Signal</keyword>
<evidence type="ECO:0000313" key="3">
    <source>
        <dbReference type="Proteomes" id="UP000308713"/>
    </source>
</evidence>